<feature type="region of interest" description="Disordered" evidence="2">
    <location>
        <begin position="154"/>
        <end position="211"/>
    </location>
</feature>
<dbReference type="InterPro" id="IPR032049">
    <property type="entry name" value="Msl2-CXC"/>
</dbReference>
<feature type="compositionally biased region" description="Basic and acidic residues" evidence="2">
    <location>
        <begin position="388"/>
        <end position="397"/>
    </location>
</feature>
<dbReference type="InterPro" id="IPR032043">
    <property type="entry name" value="Msl2_Znf-RING"/>
</dbReference>
<evidence type="ECO:0000259" key="3">
    <source>
        <dbReference type="PROSITE" id="PS52051"/>
    </source>
</evidence>
<dbReference type="GO" id="GO:0016567">
    <property type="term" value="P:protein ubiquitination"/>
    <property type="evidence" value="ECO:0007669"/>
    <property type="project" value="TreeGrafter"/>
</dbReference>
<evidence type="ECO:0000313" key="5">
    <source>
        <dbReference type="Proteomes" id="UP000261540"/>
    </source>
</evidence>
<dbReference type="STRING" id="1676925.ENSPKIP00000011631"/>
<dbReference type="Ensembl" id="ENSPKIT00000023579.1">
    <property type="protein sequence ID" value="ENSPKIP00000011631.1"/>
    <property type="gene ID" value="ENSPKIG00000018641.1"/>
</dbReference>
<feature type="region of interest" description="Disordered" evidence="2">
    <location>
        <begin position="266"/>
        <end position="328"/>
    </location>
</feature>
<protein>
    <submittedName>
        <fullName evidence="4">MSL complex subunit 2</fullName>
    </submittedName>
</protein>
<name>A0A3B3R1Q9_9TELE</name>
<dbReference type="PROSITE" id="PS52051">
    <property type="entry name" value="CXC_MSL2"/>
    <property type="match status" value="1"/>
</dbReference>
<dbReference type="InterPro" id="IPR037922">
    <property type="entry name" value="MSL2"/>
</dbReference>
<reference evidence="4" key="2">
    <citation type="submission" date="2025-09" db="UniProtKB">
        <authorList>
            <consortium name="Ensembl"/>
        </authorList>
    </citation>
    <scope>IDENTIFICATION</scope>
</reference>
<keyword evidence="1" id="KW-0158">Chromosome</keyword>
<feature type="region of interest" description="Disordered" evidence="2">
    <location>
        <begin position="375"/>
        <end position="409"/>
    </location>
</feature>
<sequence length="538" mass="56624">MNPANATALYVSACRAVLLCEPRDPRSLAQLCRQLPFFRHSLSCLVCGNLLQDPMAPTNSSCQHYVCKGCRGQKMVLKPPCSCWKNPEQFQESRQLCLLVESFRKLCEFIAGSPLGCYVAGQADLLPTLSEGLSLGAEEANTFWLSLQCSSPAPSISEESLTETPEPTGGSPLDSPDRLQGCNGLPAEKERDGGLPPLLEGGSRNGASHQAAAAVDELATDGIDICGFSEEPSQGGGQLMLTVEEVLRTLEPELGTESCAGVARSLPQVPGTASGSPNESPQQPSLAFTPRPSAVSRPTRKRSRSESDSEKVRPLPISSIIQGPPPGAAAILAEPQRELSVPAAPPLAAVPNGGAPKACKALLVPAKGVRRNLEARKAHGKARPGVPKARDKVKERTPNGGTGALMAGAPPRAVYKKPQEKRGCKCGRATQNPSVLTCRGQRCPCYSNRKACLDCVCRGCQNSYMANGEKKLEAFAVPEKALEQTRLTLGINVTSIAVRGTPAPGVLSVTAGGPVASFLAAGSREDKGFDNGLNVNFD</sequence>
<dbReference type="GO" id="GO:0061630">
    <property type="term" value="F:ubiquitin protein ligase activity"/>
    <property type="evidence" value="ECO:0007669"/>
    <property type="project" value="InterPro"/>
</dbReference>
<organism evidence="4 5">
    <name type="scientific">Paramormyrops kingsleyae</name>
    <dbReference type="NCBI Taxonomy" id="1676925"/>
    <lineage>
        <taxon>Eukaryota</taxon>
        <taxon>Metazoa</taxon>
        <taxon>Chordata</taxon>
        <taxon>Craniata</taxon>
        <taxon>Vertebrata</taxon>
        <taxon>Euteleostomi</taxon>
        <taxon>Actinopterygii</taxon>
        <taxon>Neopterygii</taxon>
        <taxon>Teleostei</taxon>
        <taxon>Osteoglossocephala</taxon>
        <taxon>Osteoglossomorpha</taxon>
        <taxon>Osteoglossiformes</taxon>
        <taxon>Mormyridae</taxon>
        <taxon>Paramormyrops</taxon>
    </lineage>
</organism>
<keyword evidence="1" id="KW-0539">Nucleus</keyword>
<dbReference type="AlphaFoldDB" id="A0A3B3R1Q9"/>
<evidence type="ECO:0000313" key="4">
    <source>
        <dbReference type="Ensembl" id="ENSPKIP00000011631.1"/>
    </source>
</evidence>
<dbReference type="PANTHER" id="PTHR16048:SF3">
    <property type="entry name" value="E3 UBIQUITIN-PROTEIN LIGASE MSL2"/>
    <property type="match status" value="1"/>
</dbReference>
<gene>
    <name evidence="4" type="primary">MSL2</name>
</gene>
<dbReference type="Pfam" id="PF16685">
    <property type="entry name" value="zf-RING_10"/>
    <property type="match status" value="1"/>
</dbReference>
<dbReference type="InterPro" id="IPR033467">
    <property type="entry name" value="Tesmin/TSO1-like_CXC"/>
</dbReference>
<proteinExistence type="inferred from homology"/>
<feature type="compositionally biased region" description="Polar residues" evidence="2">
    <location>
        <begin position="271"/>
        <end position="286"/>
    </location>
</feature>
<dbReference type="GeneTree" id="ENSGT00390000016814"/>
<dbReference type="InterPro" id="IPR013083">
    <property type="entry name" value="Znf_RING/FYVE/PHD"/>
</dbReference>
<dbReference type="CDD" id="cd13122">
    <property type="entry name" value="MSL2_CXC"/>
    <property type="match status" value="1"/>
</dbReference>
<dbReference type="SMART" id="SM01114">
    <property type="entry name" value="CXC"/>
    <property type="match status" value="1"/>
</dbReference>
<dbReference type="Proteomes" id="UP000261540">
    <property type="component" value="Unplaced"/>
</dbReference>
<dbReference type="GO" id="GO:0072487">
    <property type="term" value="C:MSL complex"/>
    <property type="evidence" value="ECO:0007669"/>
    <property type="project" value="UniProtKB-UniRule"/>
</dbReference>
<comment type="similarity">
    <text evidence="1">Belongs to the MSL2 family.</text>
</comment>
<reference evidence="4" key="1">
    <citation type="submission" date="2025-08" db="UniProtKB">
        <authorList>
            <consortium name="Ensembl"/>
        </authorList>
    </citation>
    <scope>IDENTIFICATION</scope>
</reference>
<feature type="domain" description="CXC MSL2-type" evidence="3">
    <location>
        <begin position="419"/>
        <end position="470"/>
    </location>
</feature>
<keyword evidence="5" id="KW-1185">Reference proteome</keyword>
<dbReference type="PANTHER" id="PTHR16048">
    <property type="entry name" value="MSL2-RELATED"/>
    <property type="match status" value="1"/>
</dbReference>
<feature type="compositionally biased region" description="Low complexity" evidence="2">
    <location>
        <begin position="154"/>
        <end position="168"/>
    </location>
</feature>
<evidence type="ECO:0000256" key="2">
    <source>
        <dbReference type="SAM" id="MobiDB-lite"/>
    </source>
</evidence>
<dbReference type="OrthoDB" id="10012174at2759"/>
<dbReference type="Gene3D" id="3.30.40.10">
    <property type="entry name" value="Zinc/RING finger domain, C3HC4 (zinc finger)"/>
    <property type="match status" value="1"/>
</dbReference>
<dbReference type="Pfam" id="PF16682">
    <property type="entry name" value="MSL2-CXC"/>
    <property type="match status" value="1"/>
</dbReference>
<feature type="compositionally biased region" description="Basic and acidic residues" evidence="2">
    <location>
        <begin position="304"/>
        <end position="313"/>
    </location>
</feature>
<accession>A0A3B3R1Q9</accession>
<evidence type="ECO:0000256" key="1">
    <source>
        <dbReference type="PROSITE-ProRule" id="PRU01396"/>
    </source>
</evidence>